<evidence type="ECO:0000256" key="2">
    <source>
        <dbReference type="SAM" id="Phobius"/>
    </source>
</evidence>
<accession>A0A4Q1C4D7</accession>
<dbReference type="GO" id="GO:0005886">
    <property type="term" value="C:plasma membrane"/>
    <property type="evidence" value="ECO:0007669"/>
    <property type="project" value="TreeGrafter"/>
</dbReference>
<keyword evidence="2" id="KW-0812">Transmembrane</keyword>
<comment type="caution">
    <text evidence="3">The sequence shown here is derived from an EMBL/GenBank/DDBJ whole genome shotgun (WGS) entry which is preliminary data.</text>
</comment>
<dbReference type="RefSeq" id="WP_129048707.1">
    <property type="nucleotide sequence ID" value="NZ_SDHX01000002.1"/>
</dbReference>
<feature type="transmembrane region" description="Helical" evidence="2">
    <location>
        <begin position="14"/>
        <end position="36"/>
    </location>
</feature>
<dbReference type="EMBL" id="SDHX01000002">
    <property type="protein sequence ID" value="RXK53119.1"/>
    <property type="molecule type" value="Genomic_DNA"/>
</dbReference>
<reference evidence="3 4" key="1">
    <citation type="submission" date="2019-01" db="EMBL/GenBank/DDBJ databases">
        <title>Lacunisphaera sp. strain TWA-58.</title>
        <authorList>
            <person name="Chen W.-M."/>
        </authorList>
    </citation>
    <scope>NUCLEOTIDE SEQUENCE [LARGE SCALE GENOMIC DNA]</scope>
    <source>
        <strain evidence="3 4">TWA-58</strain>
    </source>
</reference>
<dbReference type="AlphaFoldDB" id="A0A4Q1C4D7"/>
<evidence type="ECO:0000256" key="1">
    <source>
        <dbReference type="SAM" id="MobiDB-lite"/>
    </source>
</evidence>
<keyword evidence="2" id="KW-1133">Transmembrane helix</keyword>
<feature type="region of interest" description="Disordered" evidence="1">
    <location>
        <begin position="565"/>
        <end position="584"/>
    </location>
</feature>
<dbReference type="OrthoDB" id="9757969at2"/>
<protein>
    <submittedName>
        <fullName evidence="3">DUF748 domain-containing protein</fullName>
    </submittedName>
</protein>
<evidence type="ECO:0000313" key="3">
    <source>
        <dbReference type="EMBL" id="RXK53119.1"/>
    </source>
</evidence>
<organism evidence="3 4">
    <name type="scientific">Oleiharenicola lentus</name>
    <dbReference type="NCBI Taxonomy" id="2508720"/>
    <lineage>
        <taxon>Bacteria</taxon>
        <taxon>Pseudomonadati</taxon>
        <taxon>Verrucomicrobiota</taxon>
        <taxon>Opitutia</taxon>
        <taxon>Opitutales</taxon>
        <taxon>Opitutaceae</taxon>
        <taxon>Oleiharenicola</taxon>
    </lineage>
</organism>
<keyword evidence="4" id="KW-1185">Reference proteome</keyword>
<feature type="region of interest" description="Disordered" evidence="1">
    <location>
        <begin position="941"/>
        <end position="966"/>
    </location>
</feature>
<gene>
    <name evidence="3" type="ORF">ESB00_15535</name>
</gene>
<dbReference type="PANTHER" id="PTHR30441">
    <property type="entry name" value="DUF748 DOMAIN-CONTAINING PROTEIN"/>
    <property type="match status" value="1"/>
</dbReference>
<keyword evidence="2" id="KW-0472">Membrane</keyword>
<proteinExistence type="predicted"/>
<sequence>MKPVQAPSRWRRKLWIAGGLLAAYAVGGFLVAPGIVKSQLEKHATAALGRTVTVGKVKVNPFAVSLTLEDLDVRLKEGTGSFLRWRRLYVNADPLTSVVGAWKLGAVELDGFQVTAILHPDGTFNFADILEKLTAAPAGAPAAGPGKPPPAVQVGRLVVQQAQLNFVDESRSRPFSTALGPVSFNLTEFHTTAERGAPYHFEAVSESGERFTWTGTISAAPLSSAGELKLENIQLPKYAAYYADFVQADLTGGRLSVGGRYEAKFDRENREMKLLGGTLQLRDLNLVERSNQHPVLALHELGIQGITADIFRHQAQIGTIGMGGGQLNVRREADGSINLLQLLPARTGPRANEMAVSSRASGGDPINFVIREIDLRDFGIVVEDLATPRSTPLATTIVRLGLLEVTLAEKAEIPLDMSLTWAPTGTVNVKGVLALMPELKASLQTDVAKFSLIPLGPYLERFANVHLAQGAASGSGMVTFQMSGDTPAITFDGGLTVAQLGLVDAAHNEPLVGFTSLSLTGLKASTAPQLTVSVDEVNFTAPYARVFVAKDGAFNLAALAQTSTPAAPAEGADPAPPAPLAPAPAQAAAPLPKITIGRVVIADGDFSFADGSLEPNVRLAVTQFGGTIAGLSSENLARADVDLKASVNGAGPIAITGRMDPLGVKKFVDLKVDFRNVDLVPLSPYSGKFAGFELARGQLNLDVKARLDDKQLDAENVITLNQFTFGAPVESPDATKLPVRLGVALLKDMDGKIVIDVPMTGSIDDPSLRIGKVVWRVIGNLLTKAATSPFALLGSMFGGGGDELAFQEFAPGGRELLPAETAKLATMVKALTNRPGLSLAIEGGFDAPADTAALRQHKLAALLRSRIWEEMRAANPNLPPPEQLEIAPEARAAMLKKLFDEKFPPGTELVAPPPPAPAVAAAPAPVRKNLLRRVVDAFTTPPAPATPAADPVVTTVPDPATATGPTPEEMTARLVETMEVTDNDLRALAESRAQRVRDYFLTEGKIAGDRLFLSAGSPTQAENKGPRVFLSLQ</sequence>
<dbReference type="PANTHER" id="PTHR30441:SF8">
    <property type="entry name" value="DUF748 DOMAIN-CONTAINING PROTEIN"/>
    <property type="match status" value="1"/>
</dbReference>
<evidence type="ECO:0000313" key="4">
    <source>
        <dbReference type="Proteomes" id="UP000290218"/>
    </source>
</evidence>
<name>A0A4Q1C4D7_9BACT</name>
<dbReference type="Pfam" id="PF05359">
    <property type="entry name" value="DUF748"/>
    <property type="match status" value="2"/>
</dbReference>
<dbReference type="GO" id="GO:0090313">
    <property type="term" value="P:regulation of protein targeting to membrane"/>
    <property type="evidence" value="ECO:0007669"/>
    <property type="project" value="TreeGrafter"/>
</dbReference>
<dbReference type="Proteomes" id="UP000290218">
    <property type="component" value="Unassembled WGS sequence"/>
</dbReference>
<dbReference type="InterPro" id="IPR052894">
    <property type="entry name" value="AsmA-related"/>
</dbReference>
<dbReference type="InterPro" id="IPR008023">
    <property type="entry name" value="DUF748"/>
</dbReference>